<dbReference type="Pfam" id="PF20375">
    <property type="entry name" value="DUF6670"/>
    <property type="match status" value="1"/>
</dbReference>
<dbReference type="Proteomes" id="UP001479933">
    <property type="component" value="Chromosome"/>
</dbReference>
<proteinExistence type="predicted"/>
<evidence type="ECO:0000313" key="1">
    <source>
        <dbReference type="EMBL" id="WYY07990.1"/>
    </source>
</evidence>
<reference evidence="1 2" key="1">
    <citation type="journal article" date="2023" name="Virus Evol.">
        <title>Computational host range prediction-The good, the bad, and the ugly.</title>
        <authorList>
            <person name="Howell A.A."/>
            <person name="Versoza C.J."/>
            <person name="Pfeifer S.P."/>
        </authorList>
    </citation>
    <scope>NUCLEOTIDE SEQUENCE [LARGE SCALE GENOMIC DNA]</scope>
    <source>
        <strain evidence="1 2">1610/1b</strain>
    </source>
</reference>
<dbReference type="RefSeq" id="WP_066167303.1">
    <property type="nucleotide sequence ID" value="NZ_CP136137.1"/>
</dbReference>
<name>A0ABZ2U2Z8_9ACTN</name>
<accession>A0ABZ2U2Z8</accession>
<keyword evidence="2" id="KW-1185">Reference proteome</keyword>
<organism evidence="1 2">
    <name type="scientific">Gordonia hydrophobica</name>
    <dbReference type="NCBI Taxonomy" id="40516"/>
    <lineage>
        <taxon>Bacteria</taxon>
        <taxon>Bacillati</taxon>
        <taxon>Actinomycetota</taxon>
        <taxon>Actinomycetes</taxon>
        <taxon>Mycobacteriales</taxon>
        <taxon>Gordoniaceae</taxon>
        <taxon>Gordonia</taxon>
    </lineage>
</organism>
<protein>
    <submittedName>
        <fullName evidence="1">DUF6670 family protein</fullName>
    </submittedName>
</protein>
<sequence>MSQLFSTALSRLVVDRALPLMDTRLKGSTTPYDGTPAMIPHADSRWSVVHYGVFVPLLPDPYRYLNTMTVIGTTDTEIFDNEQLEAPDRRNTTTVFSSTAHDDQHFYTAYDASTDTTFAVDGSHLQWSDALTIDVDGDTAHVVGKYPTFTVDIRLTITDQTSYFVRTPVYDHLSLLAPYSGTVTDARGITEISGLGTFEYARASTPQSVFRPLVDIQWKLPADFFTYQIIEIDDRTQILLTSVSARGRNACLLVHVRVLGDETSVLDDVRFEVVEYGEPQVDPWRRSMRVPARIRWTARDTDGEVLQLEAECDSPWRFGLGRGYVGAYSYQGRFRGSDITGSGYIEWADVQDAPKHVWAG</sequence>
<dbReference type="InterPro" id="IPR046611">
    <property type="entry name" value="DUF6670"/>
</dbReference>
<evidence type="ECO:0000313" key="2">
    <source>
        <dbReference type="Proteomes" id="UP001479933"/>
    </source>
</evidence>
<dbReference type="EMBL" id="CP136137">
    <property type="protein sequence ID" value="WYY07990.1"/>
    <property type="molecule type" value="Genomic_DNA"/>
</dbReference>
<gene>
    <name evidence="1" type="ORF">RVF87_02580</name>
</gene>